<reference evidence="2" key="1">
    <citation type="submission" date="2018-12" db="EMBL/GenBank/DDBJ databases">
        <title>Complete genome sequence of Paenibacillus sp. MBLB1234.</title>
        <authorList>
            <person name="Nam Y.-D."/>
            <person name="Kang J."/>
            <person name="Chung W.-H."/>
            <person name="Park Y.S."/>
        </authorList>
    </citation>
    <scope>NUCLEOTIDE SEQUENCE [LARGE SCALE GENOMIC DNA]</scope>
    <source>
        <strain evidence="2">MBLB1234</strain>
    </source>
</reference>
<accession>A0A3Q9IDL5</accession>
<keyword evidence="2" id="KW-1185">Reference proteome</keyword>
<sequence>MNEYWAHPSAIVDEGASIGEGTKVWHFSHISTKASIGSSCSLGQNVYVAPNVEIGNGVKIQNNVSVYEGVVLEDYVFCGPSMVFTNVRTPRSAFPRNTSEDYRATIVKYGASIGANATVVCGTTIGEWALVAAGAVVNRDVPPYAMVAGVPARQIGWVCQCGITLAFRNQRATCPECGRKYEVIEETVRIAKEV</sequence>
<dbReference type="CDD" id="cd03358">
    <property type="entry name" value="LbH_WxcM_N_like"/>
    <property type="match status" value="1"/>
</dbReference>
<dbReference type="InterPro" id="IPR050179">
    <property type="entry name" value="Trans_hexapeptide_repeat"/>
</dbReference>
<dbReference type="KEGG" id="plut:EI981_27135"/>
<dbReference type="EMBL" id="CP034346">
    <property type="protein sequence ID" value="AZS18493.1"/>
    <property type="molecule type" value="Genomic_DNA"/>
</dbReference>
<dbReference type="GO" id="GO:0016740">
    <property type="term" value="F:transferase activity"/>
    <property type="evidence" value="ECO:0007669"/>
    <property type="project" value="UniProtKB-KW"/>
</dbReference>
<evidence type="ECO:0000313" key="2">
    <source>
        <dbReference type="Proteomes" id="UP000270678"/>
    </source>
</evidence>
<dbReference type="InterPro" id="IPR011004">
    <property type="entry name" value="Trimer_LpxA-like_sf"/>
</dbReference>
<proteinExistence type="predicted"/>
<dbReference type="Proteomes" id="UP000270678">
    <property type="component" value="Chromosome"/>
</dbReference>
<gene>
    <name evidence="1" type="ORF">EI981_27135</name>
</gene>
<dbReference type="PANTHER" id="PTHR43300">
    <property type="entry name" value="ACETYLTRANSFERASE"/>
    <property type="match status" value="1"/>
</dbReference>
<dbReference type="SUPFAM" id="SSF51161">
    <property type="entry name" value="Trimeric LpxA-like enzymes"/>
    <property type="match status" value="1"/>
</dbReference>
<dbReference type="Pfam" id="PF14602">
    <property type="entry name" value="Hexapep_2"/>
    <property type="match status" value="1"/>
</dbReference>
<dbReference type="OrthoDB" id="9782926at2"/>
<name>A0A3Q9IDL5_9BACL</name>
<dbReference type="Pfam" id="PF00132">
    <property type="entry name" value="Hexapep"/>
    <property type="match status" value="1"/>
</dbReference>
<evidence type="ECO:0000313" key="1">
    <source>
        <dbReference type="EMBL" id="AZS18493.1"/>
    </source>
</evidence>
<dbReference type="InterPro" id="IPR001451">
    <property type="entry name" value="Hexapep"/>
</dbReference>
<keyword evidence="1" id="KW-0808">Transferase</keyword>
<dbReference type="Gene3D" id="2.160.10.10">
    <property type="entry name" value="Hexapeptide repeat proteins"/>
    <property type="match status" value="1"/>
</dbReference>
<dbReference type="RefSeq" id="WP_127005059.1">
    <property type="nucleotide sequence ID" value="NZ_CP034346.1"/>
</dbReference>
<organism evidence="1 2">
    <name type="scientific">Paenibacillus lutimineralis</name>
    <dbReference type="NCBI Taxonomy" id="2707005"/>
    <lineage>
        <taxon>Bacteria</taxon>
        <taxon>Bacillati</taxon>
        <taxon>Bacillota</taxon>
        <taxon>Bacilli</taxon>
        <taxon>Bacillales</taxon>
        <taxon>Paenibacillaceae</taxon>
        <taxon>Paenibacillus</taxon>
    </lineage>
</organism>
<dbReference type="PANTHER" id="PTHR43300:SF4">
    <property type="entry name" value="ACYL-[ACYL-CARRIER-PROTEIN]--UDP-N-ACETYLGLUCOSAMINE O-ACYLTRANSFERASE"/>
    <property type="match status" value="1"/>
</dbReference>
<dbReference type="AlphaFoldDB" id="A0A3Q9IDL5"/>
<protein>
    <submittedName>
        <fullName evidence="1">N-acetyltransferase</fullName>
    </submittedName>
</protein>